<evidence type="ECO:0000256" key="1">
    <source>
        <dbReference type="SAM" id="Phobius"/>
    </source>
</evidence>
<name>A0A409XWJ4_PSICY</name>
<feature type="transmembrane region" description="Helical" evidence="1">
    <location>
        <begin position="59"/>
        <end position="81"/>
    </location>
</feature>
<feature type="chain" id="PRO_5018991305" description="GtrA-like protein domain-containing protein" evidence="2">
    <location>
        <begin position="21"/>
        <end position="162"/>
    </location>
</feature>
<proteinExistence type="predicted"/>
<dbReference type="OrthoDB" id="3349377at2759"/>
<sequence>MSKRLLAFMLPAYALSTAASLGVLMKSFSQRESEHAIHAGPIPGGKFCIIDGGLPTYTYAYWIANLSFDCFLCSLALVRGYRYYKTRGSGARLIDILIRDSLFYFLVFALSSSICEILIILQARFDAPIGFSVAISASLCNRLVLKVHAMQPGRGDTDRYGV</sequence>
<dbReference type="AlphaFoldDB" id="A0A409XWJ4"/>
<keyword evidence="1" id="KW-0472">Membrane</keyword>
<feature type="signal peptide" evidence="2">
    <location>
        <begin position="1"/>
        <end position="20"/>
    </location>
</feature>
<feature type="transmembrane region" description="Helical" evidence="1">
    <location>
        <begin position="102"/>
        <end position="121"/>
    </location>
</feature>
<dbReference type="EMBL" id="NHYD01000088">
    <property type="protein sequence ID" value="PPQ95130.1"/>
    <property type="molecule type" value="Genomic_DNA"/>
</dbReference>
<keyword evidence="1" id="KW-0812">Transmembrane</keyword>
<evidence type="ECO:0000256" key="2">
    <source>
        <dbReference type="SAM" id="SignalP"/>
    </source>
</evidence>
<comment type="caution">
    <text evidence="3">The sequence shown here is derived from an EMBL/GenBank/DDBJ whole genome shotgun (WGS) entry which is preliminary data.</text>
</comment>
<reference evidence="3 4" key="1">
    <citation type="journal article" date="2018" name="Evol. Lett.">
        <title>Horizontal gene cluster transfer increased hallucinogenic mushroom diversity.</title>
        <authorList>
            <person name="Reynolds H.T."/>
            <person name="Vijayakumar V."/>
            <person name="Gluck-Thaler E."/>
            <person name="Korotkin H.B."/>
            <person name="Matheny P.B."/>
            <person name="Slot J.C."/>
        </authorList>
    </citation>
    <scope>NUCLEOTIDE SEQUENCE [LARGE SCALE GENOMIC DNA]</scope>
    <source>
        <strain evidence="3 4">2631</strain>
    </source>
</reference>
<protein>
    <recommendedName>
        <fullName evidence="5">GtrA-like protein domain-containing protein</fullName>
    </recommendedName>
</protein>
<accession>A0A409XWJ4</accession>
<keyword evidence="2" id="KW-0732">Signal</keyword>
<evidence type="ECO:0000313" key="3">
    <source>
        <dbReference type="EMBL" id="PPQ95130.1"/>
    </source>
</evidence>
<keyword evidence="4" id="KW-1185">Reference proteome</keyword>
<dbReference type="InParanoid" id="A0A409XWJ4"/>
<evidence type="ECO:0000313" key="4">
    <source>
        <dbReference type="Proteomes" id="UP000283269"/>
    </source>
</evidence>
<evidence type="ECO:0008006" key="5">
    <source>
        <dbReference type="Google" id="ProtNLM"/>
    </source>
</evidence>
<gene>
    <name evidence="3" type="ORF">CVT25_011673</name>
</gene>
<keyword evidence="1" id="KW-1133">Transmembrane helix</keyword>
<dbReference type="Proteomes" id="UP000283269">
    <property type="component" value="Unassembled WGS sequence"/>
</dbReference>
<organism evidence="3 4">
    <name type="scientific">Psilocybe cyanescens</name>
    <dbReference type="NCBI Taxonomy" id="93625"/>
    <lineage>
        <taxon>Eukaryota</taxon>
        <taxon>Fungi</taxon>
        <taxon>Dikarya</taxon>
        <taxon>Basidiomycota</taxon>
        <taxon>Agaricomycotina</taxon>
        <taxon>Agaricomycetes</taxon>
        <taxon>Agaricomycetidae</taxon>
        <taxon>Agaricales</taxon>
        <taxon>Agaricineae</taxon>
        <taxon>Strophariaceae</taxon>
        <taxon>Psilocybe</taxon>
    </lineage>
</organism>